<dbReference type="PANTHER" id="PTHR46481">
    <property type="entry name" value="ZINC FINGER BED DOMAIN-CONTAINING PROTEIN 4"/>
    <property type="match status" value="1"/>
</dbReference>
<dbReference type="InterPro" id="IPR012337">
    <property type="entry name" value="RNaseH-like_sf"/>
</dbReference>
<evidence type="ECO:0000256" key="1">
    <source>
        <dbReference type="ARBA" id="ARBA00004123"/>
    </source>
</evidence>
<evidence type="ECO:0000313" key="6">
    <source>
        <dbReference type="EMBL" id="CAG8845654.1"/>
    </source>
</evidence>
<reference evidence="6 7" key="1">
    <citation type="submission" date="2021-06" db="EMBL/GenBank/DDBJ databases">
        <authorList>
            <person name="Kallberg Y."/>
            <person name="Tangrot J."/>
            <person name="Rosling A."/>
        </authorList>
    </citation>
    <scope>NUCLEOTIDE SEQUENCE [LARGE SCALE GENOMIC DNA]</scope>
    <source>
        <strain evidence="6 7">120-4 pot B 10/14</strain>
    </source>
</reference>
<evidence type="ECO:0000313" key="7">
    <source>
        <dbReference type="Proteomes" id="UP000789901"/>
    </source>
</evidence>
<evidence type="ECO:0000256" key="3">
    <source>
        <dbReference type="ARBA" id="ARBA00022771"/>
    </source>
</evidence>
<organism evidence="6 7">
    <name type="scientific">Gigaspora margarita</name>
    <dbReference type="NCBI Taxonomy" id="4874"/>
    <lineage>
        <taxon>Eukaryota</taxon>
        <taxon>Fungi</taxon>
        <taxon>Fungi incertae sedis</taxon>
        <taxon>Mucoromycota</taxon>
        <taxon>Glomeromycotina</taxon>
        <taxon>Glomeromycetes</taxon>
        <taxon>Diversisporales</taxon>
        <taxon>Gigasporaceae</taxon>
        <taxon>Gigaspora</taxon>
    </lineage>
</organism>
<name>A0ABN7X3E2_GIGMA</name>
<proteinExistence type="predicted"/>
<dbReference type="Proteomes" id="UP000789901">
    <property type="component" value="Unassembled WGS sequence"/>
</dbReference>
<comment type="subcellular location">
    <subcellularLocation>
        <location evidence="1">Nucleus</location>
    </subcellularLocation>
</comment>
<keyword evidence="4" id="KW-0862">Zinc</keyword>
<accession>A0ABN7X3E2</accession>
<dbReference type="EMBL" id="CAJVQB010080458">
    <property type="protein sequence ID" value="CAG8845654.1"/>
    <property type="molecule type" value="Genomic_DNA"/>
</dbReference>
<keyword evidence="2" id="KW-0479">Metal-binding</keyword>
<dbReference type="SUPFAM" id="SSF53098">
    <property type="entry name" value="Ribonuclease H-like"/>
    <property type="match status" value="1"/>
</dbReference>
<protein>
    <submittedName>
        <fullName evidence="6">24932_t:CDS:1</fullName>
    </submittedName>
</protein>
<comment type="caution">
    <text evidence="6">The sequence shown here is derived from an EMBL/GenBank/DDBJ whole genome shotgun (WGS) entry which is preliminary data.</text>
</comment>
<dbReference type="PANTHER" id="PTHR46481:SF10">
    <property type="entry name" value="ZINC FINGER BED DOMAIN-CONTAINING PROTEIN 39"/>
    <property type="match status" value="1"/>
</dbReference>
<dbReference type="InterPro" id="IPR052035">
    <property type="entry name" value="ZnF_BED_domain_contain"/>
</dbReference>
<feature type="non-terminal residue" evidence="6">
    <location>
        <position position="358"/>
    </location>
</feature>
<gene>
    <name evidence="6" type="ORF">GMARGA_LOCUS37759</name>
</gene>
<evidence type="ECO:0000256" key="2">
    <source>
        <dbReference type="ARBA" id="ARBA00022723"/>
    </source>
</evidence>
<keyword evidence="3" id="KW-0863">Zinc-finger</keyword>
<keyword evidence="5" id="KW-0539">Nucleus</keyword>
<keyword evidence="7" id="KW-1185">Reference proteome</keyword>
<feature type="non-terminal residue" evidence="6">
    <location>
        <position position="1"/>
    </location>
</feature>
<sequence>DQLQITNYINVTTPCSYKQQKEITRKLVEFIIQYVQLLHIFQSKEQLYFLLSDNVIAVHLTTDLWTAKSHYSYLGITATWLTAEFEFKEAQLTCNHLPYSYTSEVISDELSKIIEDWGLSQKVFAVATDNRTNMLKVTNLLSDKYDNKIQHQSCAAHILQLLVLEGHHLSENEHMNLLDVLMDVKTRWSLTYYIWKRILKLYNYMKLVYIDLLSKNDRLSRKEGEKLEHLCLSLEEREFFQQIITLLEPIEHITCKMCGATYPTINLINLYMDLFKNFFASRKEAEETFDTYLDLIYCSESVNNNENNANSDSDDEHVLLGGSRQQWQHVYHQFKQRMRNKYHSIQKHCKKEKSHSSN</sequence>
<evidence type="ECO:0000256" key="5">
    <source>
        <dbReference type="ARBA" id="ARBA00023242"/>
    </source>
</evidence>
<evidence type="ECO:0000256" key="4">
    <source>
        <dbReference type="ARBA" id="ARBA00022833"/>
    </source>
</evidence>